<feature type="domain" description="Methyltransferase type 12" evidence="1">
    <location>
        <begin position="55"/>
        <end position="144"/>
    </location>
</feature>
<dbReference type="InterPro" id="IPR013217">
    <property type="entry name" value="Methyltransf_12"/>
</dbReference>
<dbReference type="AlphaFoldDB" id="A0A1F4T8K7"/>
<comment type="caution">
    <text evidence="2">The sequence shown here is derived from an EMBL/GenBank/DDBJ whole genome shotgun (WGS) entry which is preliminary data.</text>
</comment>
<dbReference type="STRING" id="1802583.A2311_03250"/>
<protein>
    <recommendedName>
        <fullName evidence="1">Methyltransferase type 12 domain-containing protein</fullName>
    </recommendedName>
</protein>
<sequence length="214" mass="24659">MNKGDQIAYFEGLLAEHGESYKALDWNSVESQRLRFQILKELFIYGRKSSGLTLLDVGCGFGDWYGFLKAEGLLRRHRITYTGYDISPKIVAVAKKKYPDADLSVKDILEDRYIKKYDYVICSGVFNIRTTDTEAHLDFVKEMMARLYDLAAFGVGMNFLSEGAFLSAGSTDLNNGRYFYFKPEEIISYCRFLGARFIMRHDYHPGDFTVYLLK</sequence>
<dbReference type="EMBL" id="MEUF01000095">
    <property type="protein sequence ID" value="OGC28976.1"/>
    <property type="molecule type" value="Genomic_DNA"/>
</dbReference>
<name>A0A1F4T8K7_UNCSA</name>
<evidence type="ECO:0000313" key="3">
    <source>
        <dbReference type="Proteomes" id="UP000178951"/>
    </source>
</evidence>
<proteinExistence type="predicted"/>
<gene>
    <name evidence="2" type="ORF">A2311_03250</name>
</gene>
<dbReference type="SUPFAM" id="SSF53335">
    <property type="entry name" value="S-adenosyl-L-methionine-dependent methyltransferases"/>
    <property type="match status" value="1"/>
</dbReference>
<dbReference type="Pfam" id="PF08242">
    <property type="entry name" value="Methyltransf_12"/>
    <property type="match status" value="1"/>
</dbReference>
<reference evidence="2 3" key="1">
    <citation type="journal article" date="2016" name="Nat. Commun.">
        <title>Thousands of microbial genomes shed light on interconnected biogeochemical processes in an aquifer system.</title>
        <authorList>
            <person name="Anantharaman K."/>
            <person name="Brown C.T."/>
            <person name="Hug L.A."/>
            <person name="Sharon I."/>
            <person name="Castelle C.J."/>
            <person name="Probst A.J."/>
            <person name="Thomas B.C."/>
            <person name="Singh A."/>
            <person name="Wilkins M.J."/>
            <person name="Karaoz U."/>
            <person name="Brodie E.L."/>
            <person name="Williams K.H."/>
            <person name="Hubbard S.S."/>
            <person name="Banfield J.F."/>
        </authorList>
    </citation>
    <scope>NUCLEOTIDE SEQUENCE [LARGE SCALE GENOMIC DNA]</scope>
</reference>
<organism evidence="2 3">
    <name type="scientific">candidate division WOR-1 bacterium RIFOXYB2_FULL_48_7</name>
    <dbReference type="NCBI Taxonomy" id="1802583"/>
    <lineage>
        <taxon>Bacteria</taxon>
        <taxon>Bacillati</taxon>
        <taxon>Saganbacteria</taxon>
    </lineage>
</organism>
<dbReference type="Proteomes" id="UP000178951">
    <property type="component" value="Unassembled WGS sequence"/>
</dbReference>
<evidence type="ECO:0000259" key="1">
    <source>
        <dbReference type="Pfam" id="PF08242"/>
    </source>
</evidence>
<dbReference type="InterPro" id="IPR029063">
    <property type="entry name" value="SAM-dependent_MTases_sf"/>
</dbReference>
<dbReference type="Gene3D" id="3.40.50.150">
    <property type="entry name" value="Vaccinia Virus protein VP39"/>
    <property type="match status" value="1"/>
</dbReference>
<dbReference type="CDD" id="cd02440">
    <property type="entry name" value="AdoMet_MTases"/>
    <property type="match status" value="1"/>
</dbReference>
<evidence type="ECO:0000313" key="2">
    <source>
        <dbReference type="EMBL" id="OGC28976.1"/>
    </source>
</evidence>
<accession>A0A1F4T8K7</accession>